<protein>
    <recommendedName>
        <fullName evidence="1">CBM20 domain-containing protein</fullName>
    </recommendedName>
</protein>
<dbReference type="InterPro" id="IPR013783">
    <property type="entry name" value="Ig-like_fold"/>
</dbReference>
<keyword evidence="3" id="KW-1185">Reference proteome</keyword>
<gene>
    <name evidence="2" type="ORF">Glove_494g20</name>
</gene>
<dbReference type="Gene3D" id="2.60.40.10">
    <property type="entry name" value="Immunoglobulins"/>
    <property type="match status" value="1"/>
</dbReference>
<dbReference type="SMART" id="SM01065">
    <property type="entry name" value="CBM_2"/>
    <property type="match status" value="1"/>
</dbReference>
<proteinExistence type="predicted"/>
<evidence type="ECO:0000259" key="1">
    <source>
        <dbReference type="SMART" id="SM01065"/>
    </source>
</evidence>
<dbReference type="AlphaFoldDB" id="A0A397GK88"/>
<accession>A0A397GK88</accession>
<reference evidence="2 3" key="1">
    <citation type="submission" date="2018-08" db="EMBL/GenBank/DDBJ databases">
        <title>Genome and evolution of the arbuscular mycorrhizal fungus Diversispora epigaea (formerly Glomus versiforme) and its bacterial endosymbionts.</title>
        <authorList>
            <person name="Sun X."/>
            <person name="Fei Z."/>
            <person name="Harrison M."/>
        </authorList>
    </citation>
    <scope>NUCLEOTIDE SEQUENCE [LARGE SCALE GENOMIC DNA]</scope>
    <source>
        <strain evidence="2 3">IT104</strain>
    </source>
</reference>
<organism evidence="2 3">
    <name type="scientific">Diversispora epigaea</name>
    <dbReference type="NCBI Taxonomy" id="1348612"/>
    <lineage>
        <taxon>Eukaryota</taxon>
        <taxon>Fungi</taxon>
        <taxon>Fungi incertae sedis</taxon>
        <taxon>Mucoromycota</taxon>
        <taxon>Glomeromycotina</taxon>
        <taxon>Glomeromycetes</taxon>
        <taxon>Diversisporales</taxon>
        <taxon>Diversisporaceae</taxon>
        <taxon>Diversispora</taxon>
    </lineage>
</organism>
<dbReference type="Pfam" id="PF00686">
    <property type="entry name" value="CBM_20"/>
    <property type="match status" value="1"/>
</dbReference>
<dbReference type="OrthoDB" id="2400221at2759"/>
<dbReference type="InterPro" id="IPR013784">
    <property type="entry name" value="Carb-bd-like_fold"/>
</dbReference>
<comment type="caution">
    <text evidence="2">The sequence shown here is derived from an EMBL/GenBank/DDBJ whole genome shotgun (WGS) entry which is preliminary data.</text>
</comment>
<name>A0A397GK88_9GLOM</name>
<dbReference type="EMBL" id="PQFF01000429">
    <property type="protein sequence ID" value="RHZ50619.1"/>
    <property type="molecule type" value="Genomic_DNA"/>
</dbReference>
<dbReference type="Proteomes" id="UP000266861">
    <property type="component" value="Unassembled WGS sequence"/>
</dbReference>
<sequence>MYRIIKSECSGEIFTVTFHVHLPNFDQTGEPVVLGSCDELGNWNKTNKLEQPDPNEHPTYWRSKPIRFENMSEIKYKYAILFGGLSSHLNYEREGSEQDRTLDTTISDQYDIWLSNKKYFNIGDFAFVDVIYQSIDAKNYKVKIMEYESLLKNHGHHARNVANIEFIVNNLYASQTREKRLFLCVLLGYYIQQNYIIQLPQHFQSKDLLEALENISEETLPSNTLELMPAVLQSLVRHNAIYNSFTWIRIFKSARILDPQFSFVDSFLGIGYNNNNDLNNFFEVWNKSAKPYMKFIGEETYTRIARQRGKILLIAP</sequence>
<dbReference type="GO" id="GO:2001070">
    <property type="term" value="F:starch binding"/>
    <property type="evidence" value="ECO:0007669"/>
    <property type="project" value="InterPro"/>
</dbReference>
<evidence type="ECO:0000313" key="2">
    <source>
        <dbReference type="EMBL" id="RHZ50619.1"/>
    </source>
</evidence>
<dbReference type="SUPFAM" id="SSF49452">
    <property type="entry name" value="Starch-binding domain-like"/>
    <property type="match status" value="1"/>
</dbReference>
<dbReference type="InterPro" id="IPR002044">
    <property type="entry name" value="CBM20"/>
</dbReference>
<dbReference type="STRING" id="1348612.A0A397GK88"/>
<evidence type="ECO:0000313" key="3">
    <source>
        <dbReference type="Proteomes" id="UP000266861"/>
    </source>
</evidence>
<feature type="domain" description="CBM20" evidence="1">
    <location>
        <begin position="13"/>
        <end position="114"/>
    </location>
</feature>